<dbReference type="Pfam" id="PF08463">
    <property type="entry name" value="EcoEI_R_C"/>
    <property type="match status" value="1"/>
</dbReference>
<protein>
    <submittedName>
        <fullName evidence="3">DEAD/DEAH box helicase</fullName>
    </submittedName>
</protein>
<reference evidence="3 4" key="1">
    <citation type="submission" date="2019-08" db="EMBL/GenBank/DDBJ databases">
        <authorList>
            <person name="Grouzdev D."/>
            <person name="Tikhonova E."/>
            <person name="Kravchenko I."/>
        </authorList>
    </citation>
    <scope>NUCLEOTIDE SEQUENCE [LARGE SCALE GENOMIC DNA]</scope>
    <source>
        <strain evidence="3 4">59b</strain>
    </source>
</reference>
<accession>A0A5A9GJS1</accession>
<feature type="domain" description="Helicase ATP-binding" evidence="1">
    <location>
        <begin position="151"/>
        <end position="303"/>
    </location>
</feature>
<dbReference type="PANTHER" id="PTHR47396:SF1">
    <property type="entry name" value="ATP-DEPENDENT HELICASE IRC3-RELATED"/>
    <property type="match status" value="1"/>
</dbReference>
<dbReference type="GO" id="GO:0003677">
    <property type="term" value="F:DNA binding"/>
    <property type="evidence" value="ECO:0007669"/>
    <property type="project" value="InterPro"/>
</dbReference>
<dbReference type="InterPro" id="IPR001650">
    <property type="entry name" value="Helicase_C-like"/>
</dbReference>
<dbReference type="PROSITE" id="PS51192">
    <property type="entry name" value="HELICASE_ATP_BIND_1"/>
    <property type="match status" value="1"/>
</dbReference>
<keyword evidence="3" id="KW-0547">Nucleotide-binding</keyword>
<keyword evidence="4" id="KW-1185">Reference proteome</keyword>
<dbReference type="SUPFAM" id="SSF52540">
    <property type="entry name" value="P-loop containing nucleoside triphosphate hydrolases"/>
    <property type="match status" value="2"/>
</dbReference>
<evidence type="ECO:0000313" key="4">
    <source>
        <dbReference type="Proteomes" id="UP000324927"/>
    </source>
</evidence>
<dbReference type="GO" id="GO:0005829">
    <property type="term" value="C:cytosol"/>
    <property type="evidence" value="ECO:0007669"/>
    <property type="project" value="TreeGrafter"/>
</dbReference>
<evidence type="ECO:0000259" key="2">
    <source>
        <dbReference type="PROSITE" id="PS51194"/>
    </source>
</evidence>
<dbReference type="SMART" id="SM00487">
    <property type="entry name" value="DEXDc"/>
    <property type="match status" value="1"/>
</dbReference>
<gene>
    <name evidence="3" type="ORF">FZ942_21230</name>
</gene>
<evidence type="ECO:0000313" key="3">
    <source>
        <dbReference type="EMBL" id="KAA0593964.1"/>
    </source>
</evidence>
<dbReference type="GO" id="GO:0004386">
    <property type="term" value="F:helicase activity"/>
    <property type="evidence" value="ECO:0007669"/>
    <property type="project" value="UniProtKB-KW"/>
</dbReference>
<feature type="domain" description="Helicase C-terminal" evidence="2">
    <location>
        <begin position="398"/>
        <end position="583"/>
    </location>
</feature>
<keyword evidence="3" id="KW-0347">Helicase</keyword>
<dbReference type="InterPro" id="IPR050742">
    <property type="entry name" value="Helicase_Restrict-Modif_Enz"/>
</dbReference>
<dbReference type="InterPro" id="IPR014001">
    <property type="entry name" value="Helicase_ATP-bd"/>
</dbReference>
<dbReference type="InterPro" id="IPR013670">
    <property type="entry name" value="EcoEI_R_C_dom"/>
</dbReference>
<organism evidence="3 4">
    <name type="scientific">Azospirillum lipoferum</name>
    <dbReference type="NCBI Taxonomy" id="193"/>
    <lineage>
        <taxon>Bacteria</taxon>
        <taxon>Pseudomonadati</taxon>
        <taxon>Pseudomonadota</taxon>
        <taxon>Alphaproteobacteria</taxon>
        <taxon>Rhodospirillales</taxon>
        <taxon>Azospirillaceae</taxon>
        <taxon>Azospirillum</taxon>
    </lineage>
</organism>
<dbReference type="GO" id="GO:0006304">
    <property type="term" value="P:DNA modification"/>
    <property type="evidence" value="ECO:0007669"/>
    <property type="project" value="InterPro"/>
</dbReference>
<name>A0A5A9GJS1_AZOLI</name>
<proteinExistence type="predicted"/>
<dbReference type="Pfam" id="PF04851">
    <property type="entry name" value="ResIII"/>
    <property type="match status" value="1"/>
</dbReference>
<dbReference type="OrthoDB" id="9803459at2"/>
<dbReference type="RefSeq" id="WP_149233084.1">
    <property type="nucleotide sequence ID" value="NZ_JALJXJ010000009.1"/>
</dbReference>
<dbReference type="InterPro" id="IPR027417">
    <property type="entry name" value="P-loop_NTPase"/>
</dbReference>
<dbReference type="CDD" id="cd18032">
    <property type="entry name" value="DEXHc_RE_I_III_res"/>
    <property type="match status" value="1"/>
</dbReference>
<keyword evidence="3" id="KW-0378">Hydrolase</keyword>
<keyword evidence="3" id="KW-0067">ATP-binding</keyword>
<dbReference type="PROSITE" id="PS51194">
    <property type="entry name" value="HELICASE_CTER"/>
    <property type="match status" value="1"/>
</dbReference>
<dbReference type="AlphaFoldDB" id="A0A5A9GJS1"/>
<dbReference type="Proteomes" id="UP000324927">
    <property type="component" value="Unassembled WGS sequence"/>
</dbReference>
<dbReference type="GO" id="GO:0005524">
    <property type="term" value="F:ATP binding"/>
    <property type="evidence" value="ECO:0007669"/>
    <property type="project" value="InterPro"/>
</dbReference>
<dbReference type="InterPro" id="IPR006935">
    <property type="entry name" value="Helicase/UvrB_N"/>
</dbReference>
<dbReference type="Gene3D" id="3.90.1570.30">
    <property type="match status" value="1"/>
</dbReference>
<evidence type="ECO:0000259" key="1">
    <source>
        <dbReference type="PROSITE" id="PS51192"/>
    </source>
</evidence>
<dbReference type="CDD" id="cd18799">
    <property type="entry name" value="SF2_C_EcoAI-like"/>
    <property type="match status" value="1"/>
</dbReference>
<dbReference type="PANTHER" id="PTHR47396">
    <property type="entry name" value="TYPE I RESTRICTION ENZYME ECOKI R PROTEIN"/>
    <property type="match status" value="1"/>
</dbReference>
<comment type="caution">
    <text evidence="3">The sequence shown here is derived from an EMBL/GenBank/DDBJ whole genome shotgun (WGS) entry which is preliminary data.</text>
</comment>
<dbReference type="Gene3D" id="3.40.50.300">
    <property type="entry name" value="P-loop containing nucleotide triphosphate hydrolases"/>
    <property type="match status" value="2"/>
</dbReference>
<dbReference type="EMBL" id="VTTN01000009">
    <property type="protein sequence ID" value="KAA0593964.1"/>
    <property type="molecule type" value="Genomic_DNA"/>
</dbReference>
<dbReference type="Pfam" id="PF00271">
    <property type="entry name" value="Helicase_C"/>
    <property type="match status" value="1"/>
</dbReference>
<dbReference type="GO" id="GO:0016787">
    <property type="term" value="F:hydrolase activity"/>
    <property type="evidence" value="ECO:0007669"/>
    <property type="project" value="InterPro"/>
</dbReference>
<sequence length="710" mass="80138">MSNEAFSRVKIDAQLRDVSWNLVDGKSVRYEYVLPDGTRADYVLCNRHGHSLAVVEAKKATTNPPEAEGQALAYAKQLGVPFIFLANGEEVWFWEWEREAHPRKVTTFFNQADLERTEALRKLRVDPLTIPIDTKIAGRPYQSECIDALCQAIQHGRRKLLVSMATGTGKTRTAAAFIKRLFEANLVSRVLFLVDRITLAKQAEDAFAEYLPDYPAYVLRGGRRFQDEKRITVSTLQTFIGEYASLPSSYFQLIIVDECHRSIYGQWSGSLKHFDGIQVGLTATPCVLKDPDQLPDPEDGKFIRDTLRFFEVAEPTYTYSLKQAIQEGHLVPYHIFKAMTVKTAAEGGFEVKREELDWSAMDDDTRTEFETLFNGDDTITVDPSALERKFTIPERNRAIVREFRQVLEKGFAGKDGVRRVPMWGKTIVFGVTKRHAETLAQMFDQEFADKKPSPEVRYADFVVSGTGDGDSPDGMTKIKRFKDERFPQILVSVNMLDTGFDCPEVVNLVMARFTKSTILYQQMRGRGTRQAPHIKKPNFTLFDFVGVTDYHGDDEDMPEGGFVTSKPVGPTGKPRKLLVLDVNDHIDPTTRNWVTLDENGNFVLTDEQEAQASVLGLRFEAWLATQSPNADQLRWLRMMESQIRANVGDMESVELYHFTLPPFSLNGGLQRARQLFGDDAKLEAMLASLNAAVLQDETVGDHDTASAPAH</sequence>